<dbReference type="PROSITE" id="PS50405">
    <property type="entry name" value="GST_CTER"/>
    <property type="match status" value="1"/>
</dbReference>
<dbReference type="InterPro" id="IPR010987">
    <property type="entry name" value="Glutathione-S-Trfase_C-like"/>
</dbReference>
<comment type="caution">
    <text evidence="4">The sequence shown here is derived from an EMBL/GenBank/DDBJ whole genome shotgun (WGS) entry which is preliminary data.</text>
</comment>
<gene>
    <name evidence="4" type="primary">maiA</name>
    <name evidence="4" type="ORF">KGQ91_10785</name>
</gene>
<dbReference type="PANTHER" id="PTHR42673:SF21">
    <property type="entry name" value="GLUTATHIONE S-TRANSFERASE YFCF"/>
    <property type="match status" value="1"/>
</dbReference>
<dbReference type="CDD" id="cd03191">
    <property type="entry name" value="GST_C_Zeta"/>
    <property type="match status" value="1"/>
</dbReference>
<dbReference type="InterPro" id="IPR034330">
    <property type="entry name" value="GST_Zeta_C"/>
</dbReference>
<dbReference type="InterPro" id="IPR034333">
    <property type="entry name" value="GST_Zeta_N"/>
</dbReference>
<evidence type="ECO:0000259" key="2">
    <source>
        <dbReference type="PROSITE" id="PS50404"/>
    </source>
</evidence>
<dbReference type="Gene3D" id="3.40.30.10">
    <property type="entry name" value="Glutaredoxin"/>
    <property type="match status" value="1"/>
</dbReference>
<dbReference type="CDD" id="cd03042">
    <property type="entry name" value="GST_N_Zeta"/>
    <property type="match status" value="1"/>
</dbReference>
<evidence type="ECO:0000313" key="5">
    <source>
        <dbReference type="Proteomes" id="UP001319883"/>
    </source>
</evidence>
<reference evidence="4 5" key="1">
    <citation type="submission" date="2021-05" db="EMBL/GenBank/DDBJ databases">
        <title>Petroleum and Energy Research Collection (APPE): ex situ preservation of microbial diversity associated with the oil industry and exploitation of its biotechnological potential.</title>
        <authorList>
            <person name="Paixao C.T.M."/>
            <person name="Gomes M.B."/>
            <person name="Oliveira V.M."/>
        </authorList>
    </citation>
    <scope>NUCLEOTIDE SEQUENCE [LARGE SCALE GENOMIC DNA]</scope>
    <source>
        <strain evidence="4 5">LIT2</strain>
    </source>
</reference>
<organism evidence="4 5">
    <name type="scientific">Modicisalibacter tunisiensis</name>
    <dbReference type="NCBI Taxonomy" id="390637"/>
    <lineage>
        <taxon>Bacteria</taxon>
        <taxon>Pseudomonadati</taxon>
        <taxon>Pseudomonadota</taxon>
        <taxon>Gammaproteobacteria</taxon>
        <taxon>Oceanospirillales</taxon>
        <taxon>Halomonadaceae</taxon>
        <taxon>Modicisalibacter</taxon>
    </lineage>
</organism>
<dbReference type="InterPro" id="IPR005955">
    <property type="entry name" value="GST_Zeta"/>
</dbReference>
<proteinExistence type="inferred from homology"/>
<dbReference type="Pfam" id="PF13417">
    <property type="entry name" value="GST_N_3"/>
    <property type="match status" value="1"/>
</dbReference>
<dbReference type="InterPro" id="IPR036282">
    <property type="entry name" value="Glutathione-S-Trfase_C_sf"/>
</dbReference>
<evidence type="ECO:0000256" key="1">
    <source>
        <dbReference type="ARBA" id="ARBA00010007"/>
    </source>
</evidence>
<feature type="domain" description="GST N-terminal" evidence="2">
    <location>
        <begin position="4"/>
        <end position="88"/>
    </location>
</feature>
<dbReference type="Gene3D" id="1.20.1050.10">
    <property type="match status" value="1"/>
</dbReference>
<accession>A0ABS7WZW8</accession>
<dbReference type="InterPro" id="IPR036249">
    <property type="entry name" value="Thioredoxin-like_sf"/>
</dbReference>
<dbReference type="InterPro" id="IPR004045">
    <property type="entry name" value="Glutathione_S-Trfase_N"/>
</dbReference>
<comment type="similarity">
    <text evidence="1">Belongs to the GST superfamily. Zeta family.</text>
</comment>
<sequence length="220" mass="24752">MAESPPVLYGYWRSSATYRVRIALNLKQVEVEHRSVHLVRDGGEQHAPAYRRRNPEGLVPLFIDSDGTCLSQSLAIIEYLNETRPGASLLPEDPVARAQSRSLAQVIACEIHPLDNLRVLKYLKRELGVEEPDKLRWYRHWVAQGLAALESRVAGWSTPFSLGERPGLVELCLVPQLYNARRFDCPLDDYPALVALDARARDLEAFRRAAPELQADAVTA</sequence>
<dbReference type="PROSITE" id="PS50404">
    <property type="entry name" value="GST_NTER"/>
    <property type="match status" value="1"/>
</dbReference>
<evidence type="ECO:0000313" key="4">
    <source>
        <dbReference type="EMBL" id="MBZ9568157.1"/>
    </source>
</evidence>
<dbReference type="Proteomes" id="UP001319883">
    <property type="component" value="Unassembled WGS sequence"/>
</dbReference>
<evidence type="ECO:0000259" key="3">
    <source>
        <dbReference type="PROSITE" id="PS50405"/>
    </source>
</evidence>
<dbReference type="EMBL" id="JAGXFD010000001">
    <property type="protein sequence ID" value="MBZ9568157.1"/>
    <property type="molecule type" value="Genomic_DNA"/>
</dbReference>
<dbReference type="SFLD" id="SFLDS00019">
    <property type="entry name" value="Glutathione_Transferase_(cytos"/>
    <property type="match status" value="1"/>
</dbReference>
<dbReference type="PANTHER" id="PTHR42673">
    <property type="entry name" value="MALEYLACETOACETATE ISOMERASE"/>
    <property type="match status" value="1"/>
</dbReference>
<dbReference type="SUPFAM" id="SSF52833">
    <property type="entry name" value="Thioredoxin-like"/>
    <property type="match status" value="1"/>
</dbReference>
<protein>
    <submittedName>
        <fullName evidence="4">Maleylacetoacetate isomerase</fullName>
        <ecNumber evidence="4">5.2.1.2</ecNumber>
    </submittedName>
</protein>
<dbReference type="NCBIfam" id="TIGR01262">
    <property type="entry name" value="maiA"/>
    <property type="match status" value="1"/>
</dbReference>
<dbReference type="EC" id="5.2.1.2" evidence="4"/>
<name>A0ABS7WZW8_9GAMM</name>
<keyword evidence="5" id="KW-1185">Reference proteome</keyword>
<dbReference type="SFLD" id="SFLDG00358">
    <property type="entry name" value="Main_(cytGST)"/>
    <property type="match status" value="1"/>
</dbReference>
<keyword evidence="4" id="KW-0413">Isomerase</keyword>
<dbReference type="InterPro" id="IPR040079">
    <property type="entry name" value="Glutathione_S-Trfase"/>
</dbReference>
<dbReference type="SUPFAM" id="SSF47616">
    <property type="entry name" value="GST C-terminal domain-like"/>
    <property type="match status" value="1"/>
</dbReference>
<dbReference type="GO" id="GO:0016034">
    <property type="term" value="F:maleylacetoacetate isomerase activity"/>
    <property type="evidence" value="ECO:0007669"/>
    <property type="project" value="UniProtKB-EC"/>
</dbReference>
<dbReference type="RefSeq" id="WP_224415130.1">
    <property type="nucleotide sequence ID" value="NZ_JAGXFC010000001.1"/>
</dbReference>
<feature type="domain" description="GST C-terminal" evidence="3">
    <location>
        <begin position="93"/>
        <end position="220"/>
    </location>
</feature>